<accession>A0A726YFB2</accession>
<comment type="caution">
    <text evidence="1">The sequence shown here is derived from an EMBL/GenBank/DDBJ whole genome shotgun (WGS) entry which is preliminary data.</text>
</comment>
<protein>
    <submittedName>
        <fullName evidence="1">N4-gp56 family major capsid protein</fullName>
    </submittedName>
</protein>
<dbReference type="NCBIfam" id="TIGR04387">
    <property type="entry name" value="capsid_maj_N4"/>
    <property type="match status" value="1"/>
</dbReference>
<reference evidence="1" key="1">
    <citation type="journal article" date="2018" name="Genome Biol.">
        <title>SKESA: strategic k-mer extension for scrupulous assemblies.</title>
        <authorList>
            <person name="Souvorov A."/>
            <person name="Agarwala R."/>
            <person name="Lipman D.J."/>
        </authorList>
    </citation>
    <scope>NUCLEOTIDE SEQUENCE</scope>
    <source>
        <strain evidence="1">BCW_2640</strain>
    </source>
</reference>
<gene>
    <name evidence="1" type="ORF">G3V02_004683</name>
</gene>
<dbReference type="Pfam" id="PF13252">
    <property type="entry name" value="Phage_capsid_3"/>
    <property type="match status" value="1"/>
</dbReference>
<proteinExistence type="predicted"/>
<name>A0A726YFB2_SALET</name>
<dbReference type="InterPro" id="IPR025267">
    <property type="entry name" value="ORF017-like"/>
</dbReference>
<evidence type="ECO:0000313" key="1">
    <source>
        <dbReference type="EMBL" id="HAE1795873.1"/>
    </source>
</evidence>
<sequence>MTTVTTAQANKLHQVALFTAANRARSLVNVLTEQDTAPTQVSPDKKGTMQTAPGAPVVRITDLQKTAGDEVDMQIMHKLSRRPTMGDRMLDGRGEDMKMSDFALRINQGRHLVDAGGRMSQKRTRHNLLKSARTLLGTYFNDLQDQCAIVHLAGARGDFEATDIIVPLSDHPEFADIMINDVTPPTYDRHFFAGDATSFESLDAADIFSLDVVDNLSLYLEEMSHPLMPVRLSKDELMEEDPYYVLYLTPRQWNDWYTSTAGKDWNQMMSRAVNRSKGFNHPLFKGECAMWRNILVRKYKGMPVRFNQGSQVLVSANDNNATVRTVEAKTQIDRAVLLGGQALANAYGVHNGGHFNLVEEKTDMRNRTQIAIEWMNGLKKIRFRQKDDRVQDHGVIAVDSAVGLAR</sequence>
<dbReference type="AlphaFoldDB" id="A0A726YFB2"/>
<dbReference type="EMBL" id="DAARBX010000033">
    <property type="protein sequence ID" value="HAE1795873.1"/>
    <property type="molecule type" value="Genomic_DNA"/>
</dbReference>
<organism evidence="1">
    <name type="scientific">Salmonella enterica subsp. enterica serovar Ank</name>
    <dbReference type="NCBI Taxonomy" id="1173578"/>
    <lineage>
        <taxon>Bacteria</taxon>
        <taxon>Pseudomonadati</taxon>
        <taxon>Pseudomonadota</taxon>
        <taxon>Gammaproteobacteria</taxon>
        <taxon>Enterobacterales</taxon>
        <taxon>Enterobacteriaceae</taxon>
        <taxon>Salmonella</taxon>
    </lineage>
</organism>
<reference evidence="1" key="2">
    <citation type="submission" date="2018-07" db="EMBL/GenBank/DDBJ databases">
        <authorList>
            <consortium name="NCBI Pathogen Detection Project"/>
        </authorList>
    </citation>
    <scope>NUCLEOTIDE SEQUENCE</scope>
    <source>
        <strain evidence="1">BCW_2640</strain>
    </source>
</reference>